<dbReference type="SUPFAM" id="SSF55486">
    <property type="entry name" value="Metalloproteases ('zincins'), catalytic domain"/>
    <property type="match status" value="1"/>
</dbReference>
<accession>T1GGJ2</accession>
<dbReference type="PROSITE" id="PS51864">
    <property type="entry name" value="ASTACIN"/>
    <property type="match status" value="1"/>
</dbReference>
<evidence type="ECO:0000313" key="9">
    <source>
        <dbReference type="EnsemblMetazoa" id="MESCA002513-PA"/>
    </source>
</evidence>
<dbReference type="GO" id="GO:0008270">
    <property type="term" value="F:zinc ion binding"/>
    <property type="evidence" value="ECO:0007669"/>
    <property type="project" value="UniProtKB-UniRule"/>
</dbReference>
<feature type="binding site" evidence="6">
    <location>
        <position position="144"/>
    </location>
    <ligand>
        <name>Zn(2+)</name>
        <dbReference type="ChEBI" id="CHEBI:29105"/>
        <note>catalytic</note>
    </ligand>
</feature>
<dbReference type="GO" id="GO:0004222">
    <property type="term" value="F:metalloendopeptidase activity"/>
    <property type="evidence" value="ECO:0007669"/>
    <property type="project" value="UniProtKB-UniRule"/>
</dbReference>
<dbReference type="Gene3D" id="3.40.390.10">
    <property type="entry name" value="Collagenase (Catalytic Domain)"/>
    <property type="match status" value="1"/>
</dbReference>
<keyword evidence="1 7" id="KW-0645">Protease</keyword>
<dbReference type="SMART" id="SM00235">
    <property type="entry name" value="ZnMc"/>
    <property type="match status" value="1"/>
</dbReference>
<evidence type="ECO:0000256" key="5">
    <source>
        <dbReference type="ARBA" id="ARBA00023049"/>
    </source>
</evidence>
<dbReference type="InterPro" id="IPR024079">
    <property type="entry name" value="MetalloPept_cat_dom_sf"/>
</dbReference>
<reference evidence="10" key="1">
    <citation type="submission" date="2013-02" db="EMBL/GenBank/DDBJ databases">
        <authorList>
            <person name="Hughes D."/>
        </authorList>
    </citation>
    <scope>NUCLEOTIDE SEQUENCE</scope>
    <source>
        <strain>Durham</strain>
        <strain evidence="10">NC isolate 2 -- Noor lab</strain>
    </source>
</reference>
<keyword evidence="5 7" id="KW-0482">Metalloprotease</keyword>
<comment type="caution">
    <text evidence="6">Lacks conserved residue(s) required for the propagation of feature annotation.</text>
</comment>
<dbReference type="InterPro" id="IPR006026">
    <property type="entry name" value="Peptidase_Metallo"/>
</dbReference>
<dbReference type="Proteomes" id="UP000015102">
    <property type="component" value="Unassembled WGS sequence"/>
</dbReference>
<feature type="binding site" evidence="6">
    <location>
        <position position="154"/>
    </location>
    <ligand>
        <name>Zn(2+)</name>
        <dbReference type="ChEBI" id="CHEBI:29105"/>
        <note>catalytic</note>
    </ligand>
</feature>
<evidence type="ECO:0000256" key="3">
    <source>
        <dbReference type="ARBA" id="ARBA00022801"/>
    </source>
</evidence>
<evidence type="ECO:0000256" key="4">
    <source>
        <dbReference type="ARBA" id="ARBA00022833"/>
    </source>
</evidence>
<sequence>MIRLKPLGLVGHIECPKAISHKIKNDSYLLEGDMIVSIKQAEWLFSKKLNRYVISSPFSKWPGKTVYYQFVEFFPEKVIKLVKESLNEVMRFTCLQFREGENSDGKHISIKNYENKCWSSVGYSEVSEQIIVLSETCTSKDIIHVFLHAAGFFHQQSSPERDNHVEIKWENILEGYKRNFDKYAIDTSFGQPYDFNSIMHFRRDAFSSNGQPTILAKTFPESLLMGEAKTL</sequence>
<reference evidence="9" key="2">
    <citation type="submission" date="2015-06" db="UniProtKB">
        <authorList>
            <consortium name="EnsemblMetazoa"/>
        </authorList>
    </citation>
    <scope>IDENTIFICATION</scope>
</reference>
<dbReference type="PANTHER" id="PTHR10127">
    <property type="entry name" value="DISCOIDIN, CUB, EGF, LAMININ , AND ZINC METALLOPROTEASE DOMAIN CONTAINING"/>
    <property type="match status" value="1"/>
</dbReference>
<protein>
    <recommendedName>
        <fullName evidence="7">Metalloendopeptidase</fullName>
        <ecNumber evidence="7">3.4.24.-</ecNumber>
    </recommendedName>
</protein>
<evidence type="ECO:0000256" key="7">
    <source>
        <dbReference type="RuleBase" id="RU361183"/>
    </source>
</evidence>
<feature type="binding site" evidence="6">
    <location>
        <position position="148"/>
    </location>
    <ligand>
        <name>Zn(2+)</name>
        <dbReference type="ChEBI" id="CHEBI:29105"/>
        <note>catalytic</note>
    </ligand>
</feature>
<keyword evidence="2 6" id="KW-0479">Metal-binding</keyword>
<dbReference type="AlphaFoldDB" id="T1GGJ2"/>
<dbReference type="GO" id="GO:0006508">
    <property type="term" value="P:proteolysis"/>
    <property type="evidence" value="ECO:0007669"/>
    <property type="project" value="UniProtKB-KW"/>
</dbReference>
<dbReference type="PANTHER" id="PTHR10127:SF780">
    <property type="entry name" value="METALLOENDOPEPTIDASE"/>
    <property type="match status" value="1"/>
</dbReference>
<dbReference type="PRINTS" id="PR00480">
    <property type="entry name" value="ASTACIN"/>
</dbReference>
<evidence type="ECO:0000259" key="8">
    <source>
        <dbReference type="PROSITE" id="PS51864"/>
    </source>
</evidence>
<dbReference type="EnsemblMetazoa" id="MESCA002513-RA">
    <property type="protein sequence ID" value="MESCA002513-PA"/>
    <property type="gene ID" value="MESCA002513"/>
</dbReference>
<evidence type="ECO:0000313" key="10">
    <source>
        <dbReference type="Proteomes" id="UP000015102"/>
    </source>
</evidence>
<evidence type="ECO:0000256" key="1">
    <source>
        <dbReference type="ARBA" id="ARBA00022670"/>
    </source>
</evidence>
<feature type="domain" description="Peptidase M12A" evidence="8">
    <location>
        <begin position="52"/>
        <end position="231"/>
    </location>
</feature>
<dbReference type="HOGENOM" id="CLU_017286_2_3_1"/>
<dbReference type="EMBL" id="CAQQ02051875">
    <property type="status" value="NOT_ANNOTATED_CDS"/>
    <property type="molecule type" value="Genomic_DNA"/>
</dbReference>
<proteinExistence type="predicted"/>
<name>T1GGJ2_MEGSC</name>
<dbReference type="EMBL" id="CAQQ02051876">
    <property type="status" value="NOT_ANNOTATED_CDS"/>
    <property type="molecule type" value="Genomic_DNA"/>
</dbReference>
<dbReference type="STRING" id="36166.T1GGJ2"/>
<comment type="cofactor">
    <cofactor evidence="6 7">
        <name>Zn(2+)</name>
        <dbReference type="ChEBI" id="CHEBI:29105"/>
    </cofactor>
    <text evidence="6 7">Binds 1 zinc ion per subunit.</text>
</comment>
<dbReference type="EC" id="3.4.24.-" evidence="7"/>
<keyword evidence="10" id="KW-1185">Reference proteome</keyword>
<keyword evidence="4 6" id="KW-0862">Zinc</keyword>
<evidence type="ECO:0000256" key="2">
    <source>
        <dbReference type="ARBA" id="ARBA00022723"/>
    </source>
</evidence>
<dbReference type="Pfam" id="PF01400">
    <property type="entry name" value="Astacin"/>
    <property type="match status" value="1"/>
</dbReference>
<keyword evidence="3 7" id="KW-0378">Hydrolase</keyword>
<dbReference type="OMA" id="NSIMHFR"/>
<evidence type="ECO:0000256" key="6">
    <source>
        <dbReference type="PROSITE-ProRule" id="PRU01211"/>
    </source>
</evidence>
<organism evidence="9 10">
    <name type="scientific">Megaselia scalaris</name>
    <name type="common">Humpbacked fly</name>
    <name type="synonym">Phora scalaris</name>
    <dbReference type="NCBI Taxonomy" id="36166"/>
    <lineage>
        <taxon>Eukaryota</taxon>
        <taxon>Metazoa</taxon>
        <taxon>Ecdysozoa</taxon>
        <taxon>Arthropoda</taxon>
        <taxon>Hexapoda</taxon>
        <taxon>Insecta</taxon>
        <taxon>Pterygota</taxon>
        <taxon>Neoptera</taxon>
        <taxon>Endopterygota</taxon>
        <taxon>Diptera</taxon>
        <taxon>Brachycera</taxon>
        <taxon>Muscomorpha</taxon>
        <taxon>Platypezoidea</taxon>
        <taxon>Phoridae</taxon>
        <taxon>Megaseliini</taxon>
        <taxon>Megaselia</taxon>
    </lineage>
</organism>
<dbReference type="InterPro" id="IPR001506">
    <property type="entry name" value="Peptidase_M12A"/>
</dbReference>